<dbReference type="PANTHER" id="PTHR42748">
    <property type="entry name" value="NITROGEN METABOLITE REPRESSION PROTEIN NMRA FAMILY MEMBER"/>
    <property type="match status" value="1"/>
</dbReference>
<dbReference type="SUPFAM" id="SSF51735">
    <property type="entry name" value="NAD(P)-binding Rossmann-fold domains"/>
    <property type="match status" value="1"/>
</dbReference>
<name>A0A4R2JDS8_9PSEU</name>
<gene>
    <name evidence="4" type="ORF">EV192_106571</name>
</gene>
<accession>A0A4R2JDS8</accession>
<dbReference type="Gene3D" id="3.40.50.720">
    <property type="entry name" value="NAD(P)-binding Rossmann-like Domain"/>
    <property type="match status" value="1"/>
</dbReference>
<evidence type="ECO:0000256" key="1">
    <source>
        <dbReference type="ARBA" id="ARBA00006328"/>
    </source>
</evidence>
<dbReference type="PANTHER" id="PTHR42748:SF7">
    <property type="entry name" value="NMRA LIKE REDOX SENSOR 1-RELATED"/>
    <property type="match status" value="1"/>
</dbReference>
<dbReference type="AlphaFoldDB" id="A0A4R2JDS8"/>
<comment type="caution">
    <text evidence="4">The sequence shown here is derived from an EMBL/GenBank/DDBJ whole genome shotgun (WGS) entry which is preliminary data.</text>
</comment>
<sequence length="269" mass="28259">MKPQTVAVHGATGAQGRPVVRQLVANGHQVRAITRRIADLADVDALTEAYRDVDTVVLQMPLAFDDTPLRQAESVLAALGKAGVPCVVFNTSGVLPEAQVGVPFVDARVRLRTELPTVVDTVAVLAPAAFYLENLCGAWSASLVAAGEVRYPMPAEAPIPWVAADDVAAVITELVGATDPTPAQVVAGPEDLAGTDVAARLSTVLKRTVQWRTITPAEYKDMISPHVGPVTAAGIAAGYETPASEPDPTLVRRGTTTVDTWAARQNWSA</sequence>
<evidence type="ECO:0000313" key="4">
    <source>
        <dbReference type="EMBL" id="TCO57094.1"/>
    </source>
</evidence>
<organism evidence="4 5">
    <name type="scientific">Actinocrispum wychmicini</name>
    <dbReference type="NCBI Taxonomy" id="1213861"/>
    <lineage>
        <taxon>Bacteria</taxon>
        <taxon>Bacillati</taxon>
        <taxon>Actinomycetota</taxon>
        <taxon>Actinomycetes</taxon>
        <taxon>Pseudonocardiales</taxon>
        <taxon>Pseudonocardiaceae</taxon>
        <taxon>Actinocrispum</taxon>
    </lineage>
</organism>
<dbReference type="Proteomes" id="UP000295680">
    <property type="component" value="Unassembled WGS sequence"/>
</dbReference>
<dbReference type="OrthoDB" id="5491199at2"/>
<evidence type="ECO:0000259" key="3">
    <source>
        <dbReference type="Pfam" id="PF05368"/>
    </source>
</evidence>
<evidence type="ECO:0000256" key="2">
    <source>
        <dbReference type="ARBA" id="ARBA00022857"/>
    </source>
</evidence>
<dbReference type="InterPro" id="IPR008030">
    <property type="entry name" value="NmrA-like"/>
</dbReference>
<comment type="similarity">
    <text evidence="1">Belongs to the NmrA-type oxidoreductase family.</text>
</comment>
<feature type="domain" description="NmrA-like" evidence="3">
    <location>
        <begin position="4"/>
        <end position="223"/>
    </location>
</feature>
<evidence type="ECO:0000313" key="5">
    <source>
        <dbReference type="Proteomes" id="UP000295680"/>
    </source>
</evidence>
<dbReference type="Pfam" id="PF05368">
    <property type="entry name" value="NmrA"/>
    <property type="match status" value="1"/>
</dbReference>
<proteinExistence type="inferred from homology"/>
<dbReference type="InterPro" id="IPR051164">
    <property type="entry name" value="NmrA-like_oxidored"/>
</dbReference>
<keyword evidence="2" id="KW-0521">NADP</keyword>
<dbReference type="EMBL" id="SLWS01000006">
    <property type="protein sequence ID" value="TCO57094.1"/>
    <property type="molecule type" value="Genomic_DNA"/>
</dbReference>
<reference evidence="4 5" key="1">
    <citation type="submission" date="2019-03" db="EMBL/GenBank/DDBJ databases">
        <title>Genomic Encyclopedia of Type Strains, Phase IV (KMG-IV): sequencing the most valuable type-strain genomes for metagenomic binning, comparative biology and taxonomic classification.</title>
        <authorList>
            <person name="Goeker M."/>
        </authorList>
    </citation>
    <scope>NUCLEOTIDE SEQUENCE [LARGE SCALE GENOMIC DNA]</scope>
    <source>
        <strain evidence="4 5">DSM 45934</strain>
    </source>
</reference>
<keyword evidence="5" id="KW-1185">Reference proteome</keyword>
<dbReference type="InterPro" id="IPR036291">
    <property type="entry name" value="NAD(P)-bd_dom_sf"/>
</dbReference>
<protein>
    <submittedName>
        <fullName evidence="4">Uncharacterized protein YbjT (DUF2867 family)</fullName>
    </submittedName>
</protein>
<dbReference type="RefSeq" id="WP_132120863.1">
    <property type="nucleotide sequence ID" value="NZ_SLWS01000006.1"/>
</dbReference>